<keyword evidence="1" id="KW-0808">Transferase</keyword>
<dbReference type="Pfam" id="PF13508">
    <property type="entry name" value="Acetyltransf_7"/>
    <property type="match status" value="1"/>
</dbReference>
<dbReference type="InterPro" id="IPR045039">
    <property type="entry name" value="NSI-like"/>
</dbReference>
<accession>A0A0M2PPV1</accession>
<dbReference type="Gene3D" id="3.40.630.30">
    <property type="match status" value="1"/>
</dbReference>
<reference evidence="4" key="1">
    <citation type="submission" date="2012-04" db="EMBL/GenBank/DDBJ databases">
        <authorList>
            <person name="Borisov I.G."/>
            <person name="Ivanikova N.V."/>
            <person name="Pinevich A.V."/>
        </authorList>
    </citation>
    <scope>NUCLEOTIDE SEQUENCE</scope>
    <source>
        <strain evidence="4">CALU 1027</strain>
    </source>
</reference>
<protein>
    <recommendedName>
        <fullName evidence="3">N-acetyltransferase domain-containing protein</fullName>
    </recommendedName>
</protein>
<evidence type="ECO:0000313" key="5">
    <source>
        <dbReference type="Proteomes" id="UP000034681"/>
    </source>
</evidence>
<evidence type="ECO:0000256" key="1">
    <source>
        <dbReference type="ARBA" id="ARBA00022679"/>
    </source>
</evidence>
<dbReference type="PANTHER" id="PTHR43626">
    <property type="entry name" value="ACYL-COA N-ACYLTRANSFERASE"/>
    <property type="match status" value="1"/>
</dbReference>
<keyword evidence="2" id="KW-0012">Acyltransferase</keyword>
<dbReference type="InterPro" id="IPR016181">
    <property type="entry name" value="Acyl_CoA_acyltransferase"/>
</dbReference>
<dbReference type="AlphaFoldDB" id="A0A0M2PPV1"/>
<dbReference type="CDD" id="cd04301">
    <property type="entry name" value="NAT_SF"/>
    <property type="match status" value="1"/>
</dbReference>
<organism evidence="4 5">
    <name type="scientific">Prochlorothrix hollandica PCC 9006 = CALU 1027</name>
    <dbReference type="NCBI Taxonomy" id="317619"/>
    <lineage>
        <taxon>Bacteria</taxon>
        <taxon>Bacillati</taxon>
        <taxon>Cyanobacteriota</taxon>
        <taxon>Cyanophyceae</taxon>
        <taxon>Prochlorotrichales</taxon>
        <taxon>Prochlorotrichaceae</taxon>
        <taxon>Prochlorothrix</taxon>
    </lineage>
</organism>
<gene>
    <name evidence="4" type="ORF">PROH_21020</name>
</gene>
<dbReference type="EMBL" id="AJTX02000010">
    <property type="protein sequence ID" value="KKI98284.1"/>
    <property type="molecule type" value="Genomic_DNA"/>
</dbReference>
<dbReference type="SUPFAM" id="SSF55729">
    <property type="entry name" value="Acyl-CoA N-acyltransferases (Nat)"/>
    <property type="match status" value="1"/>
</dbReference>
<dbReference type="PANTHER" id="PTHR43626:SF4">
    <property type="entry name" value="GCN5-RELATED N-ACETYLTRANSFERASE 2, CHLOROPLASTIC"/>
    <property type="match status" value="1"/>
</dbReference>
<keyword evidence="5" id="KW-1185">Reference proteome</keyword>
<comment type="caution">
    <text evidence="4">The sequence shown here is derived from an EMBL/GenBank/DDBJ whole genome shotgun (WGS) entry which is preliminary data.</text>
</comment>
<dbReference type="InterPro" id="IPR000182">
    <property type="entry name" value="GNAT_dom"/>
</dbReference>
<dbReference type="eggNOG" id="COG0456">
    <property type="taxonomic scope" value="Bacteria"/>
</dbReference>
<dbReference type="PROSITE" id="PS51186">
    <property type="entry name" value="GNAT"/>
    <property type="match status" value="1"/>
</dbReference>
<dbReference type="GO" id="GO:0005737">
    <property type="term" value="C:cytoplasm"/>
    <property type="evidence" value="ECO:0007669"/>
    <property type="project" value="TreeGrafter"/>
</dbReference>
<evidence type="ECO:0000259" key="3">
    <source>
        <dbReference type="PROSITE" id="PS51186"/>
    </source>
</evidence>
<dbReference type="STRING" id="317619.GCA_000332315_03074"/>
<proteinExistence type="predicted"/>
<dbReference type="GO" id="GO:0008080">
    <property type="term" value="F:N-acetyltransferase activity"/>
    <property type="evidence" value="ECO:0007669"/>
    <property type="project" value="InterPro"/>
</dbReference>
<sequence>MDPRLQWDYLPSLEPALDLQQLRDLFTLTAHWAGDRHLEDLRVALAHSNPVVSAHAGDRLVGFSRATSDGAYRATIWDVVVHPDLRGGGIGRKLVQTILSHPYVNRVERVYLMTSHKQRFYEHIGFQTNDSTTMVLQNQNQSLEIACATTFSPVEQHFLG</sequence>
<feature type="domain" description="N-acetyltransferase" evidence="3">
    <location>
        <begin position="8"/>
        <end position="150"/>
    </location>
</feature>
<name>A0A0M2PPV1_PROHO</name>
<evidence type="ECO:0000313" key="4">
    <source>
        <dbReference type="EMBL" id="KKI98284.1"/>
    </source>
</evidence>
<dbReference type="Proteomes" id="UP000034681">
    <property type="component" value="Unassembled WGS sequence"/>
</dbReference>
<evidence type="ECO:0000256" key="2">
    <source>
        <dbReference type="ARBA" id="ARBA00023315"/>
    </source>
</evidence>